<evidence type="ECO:0000259" key="8">
    <source>
        <dbReference type="Pfam" id="PF01435"/>
    </source>
</evidence>
<evidence type="ECO:0000313" key="9">
    <source>
        <dbReference type="EMBL" id="MBE9464872.1"/>
    </source>
</evidence>
<keyword evidence="1 6" id="KW-0645">Protease</keyword>
<keyword evidence="7" id="KW-0472">Membrane</keyword>
<evidence type="ECO:0000313" key="10">
    <source>
        <dbReference type="Proteomes" id="UP000634134"/>
    </source>
</evidence>
<keyword evidence="2" id="KW-0479">Metal-binding</keyword>
<reference evidence="10" key="1">
    <citation type="submission" date="2023-07" db="EMBL/GenBank/DDBJ databases">
        <title>Dyadobacter sp. nov 'subterranea' isolated from contaminted grondwater.</title>
        <authorList>
            <person name="Szabo I."/>
            <person name="Al-Omari J."/>
            <person name="Szerdahelyi S.G."/>
            <person name="Rado J."/>
        </authorList>
    </citation>
    <scope>NUCLEOTIDE SEQUENCE [LARGE SCALE GENOMIC DNA]</scope>
    <source>
        <strain evidence="10">UP-52</strain>
    </source>
</reference>
<keyword evidence="3 6" id="KW-0378">Hydrolase</keyword>
<comment type="cofactor">
    <cofactor evidence="6">
        <name>Zn(2+)</name>
        <dbReference type="ChEBI" id="CHEBI:29105"/>
    </cofactor>
    <text evidence="6">Binds 1 zinc ion per subunit.</text>
</comment>
<keyword evidence="5 6" id="KW-0482">Metalloprotease</keyword>
<feature type="transmembrane region" description="Helical" evidence="7">
    <location>
        <begin position="9"/>
        <end position="28"/>
    </location>
</feature>
<comment type="similarity">
    <text evidence="6">Belongs to the peptidase M48 family.</text>
</comment>
<dbReference type="Pfam" id="PF01435">
    <property type="entry name" value="Peptidase_M48"/>
    <property type="match status" value="1"/>
</dbReference>
<dbReference type="InterPro" id="IPR051156">
    <property type="entry name" value="Mito/Outer_Membr_Metalloprot"/>
</dbReference>
<dbReference type="PANTHER" id="PTHR22726:SF1">
    <property type="entry name" value="METALLOENDOPEPTIDASE OMA1, MITOCHONDRIAL"/>
    <property type="match status" value="1"/>
</dbReference>
<gene>
    <name evidence="9" type="ORF">IEE83_23560</name>
</gene>
<proteinExistence type="inferred from homology"/>
<dbReference type="RefSeq" id="WP_194122899.1">
    <property type="nucleotide sequence ID" value="NZ_JACYGY010000001.1"/>
</dbReference>
<evidence type="ECO:0000256" key="4">
    <source>
        <dbReference type="ARBA" id="ARBA00022833"/>
    </source>
</evidence>
<keyword evidence="7" id="KW-0812">Transmembrane</keyword>
<dbReference type="InterPro" id="IPR001915">
    <property type="entry name" value="Peptidase_M48"/>
</dbReference>
<keyword evidence="4 6" id="KW-0862">Zinc</keyword>
<keyword evidence="10" id="KW-1185">Reference proteome</keyword>
<dbReference type="Gene3D" id="3.30.2010.10">
    <property type="entry name" value="Metalloproteases ('zincins'), catalytic domain"/>
    <property type="match status" value="1"/>
</dbReference>
<organism evidence="9 10">
    <name type="scientific">Dyadobacter subterraneus</name>
    <dbReference type="NCBI Taxonomy" id="2773304"/>
    <lineage>
        <taxon>Bacteria</taxon>
        <taxon>Pseudomonadati</taxon>
        <taxon>Bacteroidota</taxon>
        <taxon>Cytophagia</taxon>
        <taxon>Cytophagales</taxon>
        <taxon>Spirosomataceae</taxon>
        <taxon>Dyadobacter</taxon>
    </lineage>
</organism>
<evidence type="ECO:0000256" key="7">
    <source>
        <dbReference type="SAM" id="Phobius"/>
    </source>
</evidence>
<dbReference type="PANTHER" id="PTHR22726">
    <property type="entry name" value="METALLOENDOPEPTIDASE OMA1"/>
    <property type="match status" value="1"/>
</dbReference>
<protein>
    <submittedName>
        <fullName evidence="9">M48 family metalloprotease</fullName>
    </submittedName>
</protein>
<feature type="domain" description="Peptidase M48" evidence="8">
    <location>
        <begin position="75"/>
        <end position="248"/>
    </location>
</feature>
<name>A0ABR9WH97_9BACT</name>
<dbReference type="Proteomes" id="UP000634134">
    <property type="component" value="Unassembled WGS sequence"/>
</dbReference>
<accession>A0ABR9WH97</accession>
<evidence type="ECO:0000256" key="5">
    <source>
        <dbReference type="ARBA" id="ARBA00023049"/>
    </source>
</evidence>
<comment type="caution">
    <text evidence="9">The sequence shown here is derived from an EMBL/GenBank/DDBJ whole genome shotgun (WGS) entry which is preliminary data.</text>
</comment>
<dbReference type="EMBL" id="JACYGY010000001">
    <property type="protein sequence ID" value="MBE9464872.1"/>
    <property type="molecule type" value="Genomic_DNA"/>
</dbReference>
<evidence type="ECO:0000256" key="2">
    <source>
        <dbReference type="ARBA" id="ARBA00022723"/>
    </source>
</evidence>
<evidence type="ECO:0000256" key="1">
    <source>
        <dbReference type="ARBA" id="ARBA00022670"/>
    </source>
</evidence>
<sequence length="263" mass="29708">MTISRNQKVTLGFVLIIVIFLFSFFHLFRKTQINPITGKKQRISMTIQQEIELGLQCAPDIAAKYGGLHPDTEIQNRIKNIGQKLVAVQQISKSPYQFDFHVLADSQTSNTISFPGGQIFITNGLLKLLQTDDKIAVVLSHEIGHVINRHTTEKLSGFDILESFKDSSSVTLEYTPSEISNYISDILKLTFDATEEEEADDLSIKYLVNAGYNPNSLSKVLMVLKEKSDETDFLNRHPISESRIDHVKITVRKYSKSNQVSDQ</sequence>
<dbReference type="GO" id="GO:0008237">
    <property type="term" value="F:metallopeptidase activity"/>
    <property type="evidence" value="ECO:0007669"/>
    <property type="project" value="UniProtKB-KW"/>
</dbReference>
<keyword evidence="7" id="KW-1133">Transmembrane helix</keyword>
<evidence type="ECO:0000256" key="6">
    <source>
        <dbReference type="RuleBase" id="RU003983"/>
    </source>
</evidence>
<evidence type="ECO:0000256" key="3">
    <source>
        <dbReference type="ARBA" id="ARBA00022801"/>
    </source>
</evidence>